<evidence type="ECO:0000313" key="2">
    <source>
        <dbReference type="EMBL" id="KAA0183573.1"/>
    </source>
</evidence>
<keyword evidence="3" id="KW-1185">Reference proteome</keyword>
<gene>
    <name evidence="2" type="ORF">FBUS_06208</name>
</gene>
<reference evidence="2" key="1">
    <citation type="submission" date="2019-05" db="EMBL/GenBank/DDBJ databases">
        <title>Annotation for the trematode Fasciolopsis buski.</title>
        <authorList>
            <person name="Choi Y.-J."/>
        </authorList>
    </citation>
    <scope>NUCLEOTIDE SEQUENCE</scope>
    <source>
        <strain evidence="2">HT</strain>
        <tissue evidence="2">Whole worm</tissue>
    </source>
</reference>
<organism evidence="2 3">
    <name type="scientific">Fasciolopsis buskii</name>
    <dbReference type="NCBI Taxonomy" id="27845"/>
    <lineage>
        <taxon>Eukaryota</taxon>
        <taxon>Metazoa</taxon>
        <taxon>Spiralia</taxon>
        <taxon>Lophotrochozoa</taxon>
        <taxon>Platyhelminthes</taxon>
        <taxon>Trematoda</taxon>
        <taxon>Digenea</taxon>
        <taxon>Plagiorchiida</taxon>
        <taxon>Echinostomata</taxon>
        <taxon>Echinostomatoidea</taxon>
        <taxon>Fasciolidae</taxon>
        <taxon>Fasciolopsis</taxon>
    </lineage>
</organism>
<comment type="caution">
    <text evidence="2">The sequence shown here is derived from an EMBL/GenBank/DDBJ whole genome shotgun (WGS) entry which is preliminary data.</text>
</comment>
<dbReference type="Proteomes" id="UP000728185">
    <property type="component" value="Unassembled WGS sequence"/>
</dbReference>
<evidence type="ECO:0000256" key="1">
    <source>
        <dbReference type="SAM" id="Phobius"/>
    </source>
</evidence>
<keyword evidence="1" id="KW-0472">Membrane</keyword>
<dbReference type="EMBL" id="LUCM01011704">
    <property type="protein sequence ID" value="KAA0183573.1"/>
    <property type="molecule type" value="Genomic_DNA"/>
</dbReference>
<sequence length="115" mass="12723">MLAKHSTGFLSVHFTAINQTGVYKTAIAFDIIGLLVTIAALVLFLILIFTCKERERLFMIIIAVLAAVALLCFAISTGTAFYPYTPSWISWLLATVWISVIVFVVSIIFMFGENV</sequence>
<keyword evidence="1" id="KW-0812">Transmembrane</keyword>
<proteinExistence type="predicted"/>
<keyword evidence="1" id="KW-1133">Transmembrane helix</keyword>
<protein>
    <submittedName>
        <fullName evidence="2">Uncharacterized protein</fullName>
    </submittedName>
</protein>
<dbReference type="AlphaFoldDB" id="A0A8E0RK49"/>
<feature type="transmembrane region" description="Helical" evidence="1">
    <location>
        <begin position="57"/>
        <end position="82"/>
    </location>
</feature>
<feature type="transmembrane region" description="Helical" evidence="1">
    <location>
        <begin position="27"/>
        <end position="50"/>
    </location>
</feature>
<name>A0A8E0RK49_9TREM</name>
<accession>A0A8E0RK49</accession>
<feature type="transmembrane region" description="Helical" evidence="1">
    <location>
        <begin position="88"/>
        <end position="111"/>
    </location>
</feature>
<evidence type="ECO:0000313" key="3">
    <source>
        <dbReference type="Proteomes" id="UP000728185"/>
    </source>
</evidence>